<dbReference type="AlphaFoldDB" id="F3L0A0"/>
<dbReference type="PRINTS" id="PR00344">
    <property type="entry name" value="BCTRLSENSOR"/>
</dbReference>
<dbReference type="Pfam" id="PF02518">
    <property type="entry name" value="HATPase_c"/>
    <property type="match status" value="1"/>
</dbReference>
<evidence type="ECO:0000256" key="1">
    <source>
        <dbReference type="ARBA" id="ARBA00000085"/>
    </source>
</evidence>
<evidence type="ECO:0000313" key="10">
    <source>
        <dbReference type="Proteomes" id="UP000005615"/>
    </source>
</evidence>
<dbReference type="PANTHER" id="PTHR43065:SF10">
    <property type="entry name" value="PEROXIDE STRESS-ACTIVATED HISTIDINE KINASE MAK3"/>
    <property type="match status" value="1"/>
</dbReference>
<organism evidence="9 10">
    <name type="scientific">Aequoribacter fuscus</name>
    <dbReference type="NCBI Taxonomy" id="2518989"/>
    <lineage>
        <taxon>Bacteria</taxon>
        <taxon>Pseudomonadati</taxon>
        <taxon>Pseudomonadota</taxon>
        <taxon>Gammaproteobacteria</taxon>
        <taxon>Cellvibrionales</taxon>
        <taxon>Halieaceae</taxon>
        <taxon>Aequoribacter</taxon>
    </lineage>
</organism>
<proteinExistence type="predicted"/>
<evidence type="ECO:0000256" key="2">
    <source>
        <dbReference type="ARBA" id="ARBA00012438"/>
    </source>
</evidence>
<dbReference type="RefSeq" id="WP_009575113.1">
    <property type="nucleotide sequence ID" value="NZ_AEIG01000020.1"/>
</dbReference>
<dbReference type="SMART" id="SM00388">
    <property type="entry name" value="HisKA"/>
    <property type="match status" value="1"/>
</dbReference>
<name>F3L0A0_9GAMM</name>
<keyword evidence="4" id="KW-0808">Transferase</keyword>
<dbReference type="eggNOG" id="COG4191">
    <property type="taxonomic scope" value="Bacteria"/>
</dbReference>
<evidence type="ECO:0000256" key="6">
    <source>
        <dbReference type="ARBA" id="ARBA00022777"/>
    </source>
</evidence>
<dbReference type="EC" id="2.7.13.3" evidence="2"/>
<keyword evidence="7" id="KW-0067">ATP-binding</keyword>
<accession>F3L0A0</accession>
<dbReference type="SUPFAM" id="SSF47384">
    <property type="entry name" value="Homodimeric domain of signal transducing histidine kinase"/>
    <property type="match status" value="1"/>
</dbReference>
<dbReference type="InterPro" id="IPR004358">
    <property type="entry name" value="Sig_transdc_His_kin-like_C"/>
</dbReference>
<protein>
    <recommendedName>
        <fullName evidence="2">histidine kinase</fullName>
        <ecNumber evidence="2">2.7.13.3</ecNumber>
    </recommendedName>
</protein>
<dbReference type="InterPro" id="IPR036097">
    <property type="entry name" value="HisK_dim/P_sf"/>
</dbReference>
<dbReference type="PROSITE" id="PS50109">
    <property type="entry name" value="HIS_KIN"/>
    <property type="match status" value="1"/>
</dbReference>
<dbReference type="Pfam" id="PF00512">
    <property type="entry name" value="HisKA"/>
    <property type="match status" value="1"/>
</dbReference>
<dbReference type="InterPro" id="IPR003594">
    <property type="entry name" value="HATPase_dom"/>
</dbReference>
<dbReference type="PANTHER" id="PTHR43065">
    <property type="entry name" value="SENSOR HISTIDINE KINASE"/>
    <property type="match status" value="1"/>
</dbReference>
<dbReference type="InterPro" id="IPR036890">
    <property type="entry name" value="HATPase_C_sf"/>
</dbReference>
<gene>
    <name evidence="9" type="ORF">IMCC3088_816</name>
</gene>
<keyword evidence="8" id="KW-0902">Two-component regulatory system</keyword>
<dbReference type="OrthoDB" id="9772100at2"/>
<keyword evidence="5" id="KW-0547">Nucleotide-binding</keyword>
<evidence type="ECO:0000256" key="8">
    <source>
        <dbReference type="ARBA" id="ARBA00023012"/>
    </source>
</evidence>
<dbReference type="STRING" id="2518989.IMCC3088_816"/>
<dbReference type="InterPro" id="IPR003661">
    <property type="entry name" value="HisK_dim/P_dom"/>
</dbReference>
<comment type="caution">
    <text evidence="9">The sequence shown here is derived from an EMBL/GenBank/DDBJ whole genome shotgun (WGS) entry which is preliminary data.</text>
</comment>
<dbReference type="EMBL" id="AEIG01000020">
    <property type="protein sequence ID" value="EGG30210.1"/>
    <property type="molecule type" value="Genomic_DNA"/>
</dbReference>
<dbReference type="GO" id="GO:0005524">
    <property type="term" value="F:ATP binding"/>
    <property type="evidence" value="ECO:0007669"/>
    <property type="project" value="UniProtKB-KW"/>
</dbReference>
<dbReference type="Gene3D" id="1.10.287.130">
    <property type="match status" value="1"/>
</dbReference>
<dbReference type="Gene3D" id="3.30.565.10">
    <property type="entry name" value="Histidine kinase-like ATPase, C-terminal domain"/>
    <property type="match status" value="1"/>
</dbReference>
<evidence type="ECO:0000256" key="4">
    <source>
        <dbReference type="ARBA" id="ARBA00022679"/>
    </source>
</evidence>
<evidence type="ECO:0000256" key="3">
    <source>
        <dbReference type="ARBA" id="ARBA00022553"/>
    </source>
</evidence>
<keyword evidence="6 9" id="KW-0418">Kinase</keyword>
<dbReference type="SUPFAM" id="SSF55874">
    <property type="entry name" value="ATPase domain of HSP90 chaperone/DNA topoisomerase II/histidine kinase"/>
    <property type="match status" value="1"/>
</dbReference>
<dbReference type="Proteomes" id="UP000005615">
    <property type="component" value="Unassembled WGS sequence"/>
</dbReference>
<evidence type="ECO:0000313" key="9">
    <source>
        <dbReference type="EMBL" id="EGG30210.1"/>
    </source>
</evidence>
<dbReference type="CDD" id="cd00082">
    <property type="entry name" value="HisKA"/>
    <property type="match status" value="1"/>
</dbReference>
<dbReference type="GO" id="GO:0000155">
    <property type="term" value="F:phosphorelay sensor kinase activity"/>
    <property type="evidence" value="ECO:0007669"/>
    <property type="project" value="InterPro"/>
</dbReference>
<evidence type="ECO:0000256" key="7">
    <source>
        <dbReference type="ARBA" id="ARBA00022840"/>
    </source>
</evidence>
<keyword evidence="10" id="KW-1185">Reference proteome</keyword>
<evidence type="ECO:0000256" key="5">
    <source>
        <dbReference type="ARBA" id="ARBA00022741"/>
    </source>
</evidence>
<dbReference type="SMART" id="SM00387">
    <property type="entry name" value="HATPase_c"/>
    <property type="match status" value="1"/>
</dbReference>
<dbReference type="InterPro" id="IPR005467">
    <property type="entry name" value="His_kinase_dom"/>
</dbReference>
<sequence length="483" mass="52900">MSTIIVTIVDMTLHTELDLGYFAMGLTASVAVALLLFFSSLRRKGLVWWGLAWLTVVLATMLAAVFGTSSSRVSVYFPVALGLMALYFFYLSLSPNSELSESKWRLSLMVSIGCYSFLQLVSVMFDVSFANLLAFVISGLAAMSLGVWLIKEWNKTQTGAHAVIVLMFLIAGGSLLVDIVVQRVTSAGSVFATGDFGRLPTNNFLVILFVCAFASTIARIALEFDFLNREREQKVDAERRAVQERNFNSTVSYLEQSRSISMLSATLAHELNQPITAIAANVDILLRYRGRADATNDLATSAVSDIQRDLSRTNELLDYYLSDYSEALHPDGDSDVGELIAKVLDWYLPLFNASNVSVNVQGCDAEIRVNISEVHFSQVLINIIRNSIQALGGHSVSDPRIDIVVSQTHDSVVVALSDNGPGIPSGQLEGLDKLFSSRKKDGLGLGLSISRWLLERYGGKLSIWSDVGKGFHAQLTLPRSQKS</sequence>
<comment type="catalytic activity">
    <reaction evidence="1">
        <text>ATP + protein L-histidine = ADP + protein N-phospho-L-histidine.</text>
        <dbReference type="EC" id="2.7.13.3"/>
    </reaction>
</comment>
<keyword evidence="3" id="KW-0597">Phosphoprotein</keyword>
<dbReference type="CDD" id="cd00075">
    <property type="entry name" value="HATPase"/>
    <property type="match status" value="1"/>
</dbReference>
<reference evidence="9 10" key="1">
    <citation type="journal article" date="2011" name="J. Bacteriol.">
        <title>Genome sequence of strain IMCC3088, a proteorhodopsin-containing marine bacterium belonging to the OM60/NOR5 clade.</title>
        <authorList>
            <person name="Jang Y."/>
            <person name="Oh H.M."/>
            <person name="Kang I."/>
            <person name="Lee K."/>
            <person name="Yang S.J."/>
            <person name="Cho J.C."/>
        </authorList>
    </citation>
    <scope>NUCLEOTIDE SEQUENCE [LARGE SCALE GENOMIC DNA]</scope>
    <source>
        <strain evidence="9 10">IMCC3088</strain>
    </source>
</reference>